<dbReference type="InterPro" id="IPR019428">
    <property type="entry name" value="7TM_GPCR_serpentine_rcpt_Str"/>
</dbReference>
<keyword evidence="1" id="KW-0472">Membrane</keyword>
<dbReference type="WBParaSite" id="Pan_g14285.t1">
    <property type="protein sequence ID" value="Pan_g14285.t1"/>
    <property type="gene ID" value="Pan_g14285"/>
</dbReference>
<feature type="transmembrane region" description="Helical" evidence="1">
    <location>
        <begin position="50"/>
        <end position="70"/>
    </location>
</feature>
<reference evidence="2" key="1">
    <citation type="journal article" date="2013" name="Genetics">
        <title>The draft genome and transcriptome of Panagrellus redivivus are shaped by the harsh demands of a free-living lifestyle.</title>
        <authorList>
            <person name="Srinivasan J."/>
            <person name="Dillman A.R."/>
            <person name="Macchietto M.G."/>
            <person name="Heikkinen L."/>
            <person name="Lakso M."/>
            <person name="Fracchia K.M."/>
            <person name="Antoshechkin I."/>
            <person name="Mortazavi A."/>
            <person name="Wong G."/>
            <person name="Sternberg P.W."/>
        </authorList>
    </citation>
    <scope>NUCLEOTIDE SEQUENCE [LARGE SCALE GENOMIC DNA]</scope>
    <source>
        <strain evidence="2">MT8872</strain>
    </source>
</reference>
<feature type="transmembrane region" description="Helical" evidence="1">
    <location>
        <begin position="198"/>
        <end position="220"/>
    </location>
</feature>
<evidence type="ECO:0000313" key="3">
    <source>
        <dbReference type="WBParaSite" id="Pan_g14285.t1"/>
    </source>
</evidence>
<keyword evidence="2" id="KW-1185">Reference proteome</keyword>
<dbReference type="PANTHER" id="PTHR22943:SF248">
    <property type="entry name" value="SEVEN TM RECEPTOR"/>
    <property type="match status" value="1"/>
</dbReference>
<name>A0A7E4UY99_PANRE</name>
<dbReference type="Proteomes" id="UP000492821">
    <property type="component" value="Unassembled WGS sequence"/>
</dbReference>
<dbReference type="PANTHER" id="PTHR22943">
    <property type="entry name" value="7-TRANSMEMBRANE DOMAIN RECEPTOR C.ELEGANS"/>
    <property type="match status" value="1"/>
</dbReference>
<feature type="transmembrane region" description="Helical" evidence="1">
    <location>
        <begin position="279"/>
        <end position="302"/>
    </location>
</feature>
<feature type="transmembrane region" description="Helical" evidence="1">
    <location>
        <begin position="241"/>
        <end position="267"/>
    </location>
</feature>
<feature type="transmembrane region" description="Helical" evidence="1">
    <location>
        <begin position="20"/>
        <end position="38"/>
    </location>
</feature>
<dbReference type="SUPFAM" id="SSF81321">
    <property type="entry name" value="Family A G protein-coupled receptor-like"/>
    <property type="match status" value="1"/>
</dbReference>
<feature type="transmembrane region" description="Helical" evidence="1">
    <location>
        <begin position="133"/>
        <end position="152"/>
    </location>
</feature>
<dbReference type="Pfam" id="PF10326">
    <property type="entry name" value="7TM_GPCR_Str"/>
    <property type="match status" value="1"/>
</dbReference>
<protein>
    <submittedName>
        <fullName evidence="3">G-protein coupled receptors family 1 profile domain-containing protein</fullName>
    </submittedName>
</protein>
<proteinExistence type="predicted"/>
<keyword evidence="1" id="KW-0812">Transmembrane</keyword>
<keyword evidence="1" id="KW-1133">Transmembrane helix</keyword>
<evidence type="ECO:0000313" key="2">
    <source>
        <dbReference type="Proteomes" id="UP000492821"/>
    </source>
</evidence>
<evidence type="ECO:0000256" key="1">
    <source>
        <dbReference type="SAM" id="Phobius"/>
    </source>
</evidence>
<dbReference type="AlphaFoldDB" id="A0A7E4UY99"/>
<reference evidence="3" key="2">
    <citation type="submission" date="2020-10" db="UniProtKB">
        <authorList>
            <consortium name="WormBaseParasite"/>
        </authorList>
    </citation>
    <scope>IDENTIFICATION</scope>
</reference>
<feature type="transmembrane region" description="Helical" evidence="1">
    <location>
        <begin position="101"/>
        <end position="121"/>
    </location>
</feature>
<sequence length="370" mass="42021">MAAMESSSSGFKASETTQWVSPIVGIILNCIEMYLVLFVTDKRMSAYKPILIQTCLIDIFNCITTFVTRFQLDYKEGNFYIIIGRLSFSNPKWLIDTFAQVWVFGLFYSVTTCPVQFVYRYIVLINNKPVSKVFYVGMMLIAFLFALIYTILNYCSFRFLQNIDGTEYILLIKDPNYANGIPAFIVTDVGSALLKVHLAIGLVMVTVAYGIMLYTSGRMWHKLVGLRTQMSAHLFRMQRQLNFTLLLNATIPCLSCLIPVAVSFILTFTRSNISGVGQVLSMIIIIYPVAHPLAAICVIRHYRRTCLLAFRKLLNLKGSKTDILGSEANSAKKQSTLGSYIYRTPNTTRWKNTNYLKPFCINNQVKVTQK</sequence>
<organism evidence="2 3">
    <name type="scientific">Panagrellus redivivus</name>
    <name type="common">Microworm</name>
    <dbReference type="NCBI Taxonomy" id="6233"/>
    <lineage>
        <taxon>Eukaryota</taxon>
        <taxon>Metazoa</taxon>
        <taxon>Ecdysozoa</taxon>
        <taxon>Nematoda</taxon>
        <taxon>Chromadorea</taxon>
        <taxon>Rhabditida</taxon>
        <taxon>Tylenchina</taxon>
        <taxon>Panagrolaimomorpha</taxon>
        <taxon>Panagrolaimoidea</taxon>
        <taxon>Panagrolaimidae</taxon>
        <taxon>Panagrellus</taxon>
    </lineage>
</organism>
<accession>A0A7E4UY99</accession>